<feature type="transmembrane region" description="Helical" evidence="3">
    <location>
        <begin position="711"/>
        <end position="733"/>
    </location>
</feature>
<dbReference type="InterPro" id="IPR023415">
    <property type="entry name" value="LDLR_class-A_CS"/>
</dbReference>
<dbReference type="InterPro" id="IPR036055">
    <property type="entry name" value="LDL_receptor-like_sf"/>
</dbReference>
<dbReference type="PROSITE" id="PS50068">
    <property type="entry name" value="LDLRA_2"/>
    <property type="match status" value="1"/>
</dbReference>
<evidence type="ECO:0000256" key="2">
    <source>
        <dbReference type="PROSITE-ProRule" id="PRU00124"/>
    </source>
</evidence>
<reference evidence="4" key="2">
    <citation type="submission" date="2020-01" db="EMBL/GenBank/DDBJ databases">
        <authorList>
            <person name="Korhonen P.K.K."/>
            <person name="Guangxu M.G."/>
            <person name="Wang T.W."/>
            <person name="Stroehlein A.J.S."/>
            <person name="Young N.D."/>
            <person name="Ang C.-S.A."/>
            <person name="Fernando D.W.F."/>
            <person name="Lu H.L."/>
            <person name="Taylor S.T."/>
            <person name="Ehtesham M.E.M."/>
            <person name="Najaraj S.H.N."/>
            <person name="Harsha G.H.G."/>
            <person name="Madugundu A.M."/>
            <person name="Renuse S.R."/>
            <person name="Holt D.H."/>
            <person name="Pandey A.P."/>
            <person name="Papenfuss A.P."/>
            <person name="Gasser R.B.G."/>
            <person name="Fischer K.F."/>
        </authorList>
    </citation>
    <scope>NUCLEOTIDE SEQUENCE</scope>
    <source>
        <strain evidence="4">SSS_KF_BRIS2020</strain>
    </source>
</reference>
<dbReference type="SUPFAM" id="SSF57424">
    <property type="entry name" value="LDL receptor-like module"/>
    <property type="match status" value="1"/>
</dbReference>
<protein>
    <recommendedName>
        <fullName evidence="7">CUB domain-containing protein</fullName>
    </recommendedName>
</protein>
<evidence type="ECO:0000313" key="5">
    <source>
        <dbReference type="EnsemblMetazoa" id="KAF7490315.1"/>
    </source>
</evidence>
<dbReference type="EnsemblMetazoa" id="SSS_5575s_mrna">
    <property type="protein sequence ID" value="KAF7490315.1"/>
    <property type="gene ID" value="SSS_5575"/>
</dbReference>
<evidence type="ECO:0000313" key="6">
    <source>
        <dbReference type="Proteomes" id="UP000070412"/>
    </source>
</evidence>
<sequence>MLNFIDSHPSFSLKIDDQTYDSKTTLPVYYIPKNDSISIEILKYDVSSDKPLNLNYWLLSRDCSKSLTLNNKSTTFQLPIPDEDFRHQQLSTEMICGYIINSNEKYSIQLGLDSRMKSMPNKADTLIIYSILDREIVATISNQNLPVYRDAYTFFPSTPLLLFYDSPFFQKAENIYPINFTLTNNSVHHLSEMNSSKTISIEKSKDNSKLILIFYSDILKNLLVSFSATDLPKNTMNISIFNTDKISSSSTIQPIVLLDGFEILPPVIAINHSVMRIELSGKFESLSMTIRHQSLEDCHSLSMFNSIFKINNNTATDCTWFIPRDNTVDYFVLNPSLITLANADMMLEMTQFKPKNQMTLFKGPSMLKDLPDYVFKASYSYMLTYKRGNKNTGNTEVLISKKPSVLSEYQTLMATQSSYSFNSINFPGYYPIGFTKTSLLANQIKSLKTLITFEKLELGEQHSITFTRISPKTFTDKDQLEDVADFIFELPFAVSLNSDNLQAKPSRGFNISMKQFCCGYEAQIEDGKSTIIKFEMSKQTLNQSCQMYPSCVWTLSFDKSKHKHLSDSMLAFNVSMDTTDKKNKAKLHLYDSISLRNSSLHKALCNSTKNECLESNTKNGLYKGSIGQAIIIYDFSDLIDANHSVSMIIGSEKCKNNAYVLNKCSTQDRCITDLMACNGHNDCGDWSDERFCNGSYVPPVPPTTYSSGVNVWVAIFILMPIGAILGVLAYMFLPQFIVKIRHGRYSEFHSDLSEVS</sequence>
<proteinExistence type="predicted"/>
<gene>
    <name evidence="4" type="ORF">SSS_5575</name>
</gene>
<keyword evidence="6" id="KW-1185">Reference proteome</keyword>
<comment type="caution">
    <text evidence="2">Lacks conserved residue(s) required for the propagation of feature annotation.</text>
</comment>
<dbReference type="AlphaFoldDB" id="A0A834R4L9"/>
<evidence type="ECO:0008006" key="7">
    <source>
        <dbReference type="Google" id="ProtNLM"/>
    </source>
</evidence>
<name>A0A834R4L9_SARSC</name>
<dbReference type="InterPro" id="IPR002172">
    <property type="entry name" value="LDrepeatLR_classA_rpt"/>
</dbReference>
<keyword evidence="3" id="KW-1133">Transmembrane helix</keyword>
<reference evidence="5" key="3">
    <citation type="submission" date="2022-06" db="UniProtKB">
        <authorList>
            <consortium name="EnsemblMetazoa"/>
        </authorList>
    </citation>
    <scope>IDENTIFICATION</scope>
</reference>
<evidence type="ECO:0000256" key="3">
    <source>
        <dbReference type="SAM" id="Phobius"/>
    </source>
</evidence>
<keyword evidence="1 2" id="KW-1015">Disulfide bond</keyword>
<organism evidence="4">
    <name type="scientific">Sarcoptes scabiei</name>
    <name type="common">Itch mite</name>
    <name type="synonym">Acarus scabiei</name>
    <dbReference type="NCBI Taxonomy" id="52283"/>
    <lineage>
        <taxon>Eukaryota</taxon>
        <taxon>Metazoa</taxon>
        <taxon>Ecdysozoa</taxon>
        <taxon>Arthropoda</taxon>
        <taxon>Chelicerata</taxon>
        <taxon>Arachnida</taxon>
        <taxon>Acari</taxon>
        <taxon>Acariformes</taxon>
        <taxon>Sarcoptiformes</taxon>
        <taxon>Astigmata</taxon>
        <taxon>Psoroptidia</taxon>
        <taxon>Sarcoptoidea</taxon>
        <taxon>Sarcoptidae</taxon>
        <taxon>Sarcoptinae</taxon>
        <taxon>Sarcoptes</taxon>
    </lineage>
</organism>
<evidence type="ECO:0000313" key="4">
    <source>
        <dbReference type="EMBL" id="KAF7490315.1"/>
    </source>
</evidence>
<reference evidence="6" key="1">
    <citation type="journal article" date="2020" name="PLoS Negl. Trop. Dis.">
        <title>High-quality nuclear genome for Sarcoptes scabiei-A critical resource for a neglected parasite.</title>
        <authorList>
            <person name="Korhonen P.K."/>
            <person name="Gasser R.B."/>
            <person name="Ma G."/>
            <person name="Wang T."/>
            <person name="Stroehlein A.J."/>
            <person name="Young N.D."/>
            <person name="Ang C.S."/>
            <person name="Fernando D.D."/>
            <person name="Lu H.C."/>
            <person name="Taylor S."/>
            <person name="Reynolds S.L."/>
            <person name="Mofiz E."/>
            <person name="Najaraj S.H."/>
            <person name="Gowda H."/>
            <person name="Madugundu A."/>
            <person name="Renuse S."/>
            <person name="Holt D."/>
            <person name="Pandey A."/>
            <person name="Papenfuss A.T."/>
            <person name="Fischer K."/>
        </authorList>
    </citation>
    <scope>NUCLEOTIDE SEQUENCE [LARGE SCALE GENOMIC DNA]</scope>
</reference>
<dbReference type="PROSITE" id="PS01209">
    <property type="entry name" value="LDLRA_1"/>
    <property type="match status" value="1"/>
</dbReference>
<dbReference type="Pfam" id="PF00057">
    <property type="entry name" value="Ldl_recept_a"/>
    <property type="match status" value="1"/>
</dbReference>
<dbReference type="OrthoDB" id="6514358at2759"/>
<accession>A0A834R4L9</accession>
<dbReference type="EMBL" id="WVUK01000062">
    <property type="protein sequence ID" value="KAF7490315.1"/>
    <property type="molecule type" value="Genomic_DNA"/>
</dbReference>
<feature type="disulfide bond" evidence="2">
    <location>
        <begin position="677"/>
        <end position="692"/>
    </location>
</feature>
<evidence type="ECO:0000256" key="1">
    <source>
        <dbReference type="ARBA" id="ARBA00023157"/>
    </source>
</evidence>
<dbReference type="Gene3D" id="2.40.128.620">
    <property type="match status" value="1"/>
</dbReference>
<keyword evidence="3" id="KW-0472">Membrane</keyword>
<keyword evidence="3" id="KW-0812">Transmembrane</keyword>
<dbReference type="Proteomes" id="UP000070412">
    <property type="component" value="Unassembled WGS sequence"/>
</dbReference>
<dbReference type="CDD" id="cd00112">
    <property type="entry name" value="LDLa"/>
    <property type="match status" value="1"/>
</dbReference>